<proteinExistence type="predicted"/>
<sequence length="254" mass="29169">METLVSEDPPRLDITRRLISKPVSEAPEKSRWDLPGDKGVPIMFTFFTTRDSQQQKVAFSAETNETQCRRVIDIESMGIITRISYQNDPLGPILVLNDGEHKVFQLKPRVESPDDRPVWDWAKPHILAQPWYQIKLTDSGFPGQYSSTVTLNQNPIDTVDLVNTVDPDSEMSLEVVVNGQMSIPANSRPRLKWRAVEELWLILTRGEELWLILCAMLVLIETDMGRTYSMYPELKHKLLYYNPINNLINEATVE</sequence>
<comment type="caution">
    <text evidence="1">The sequence shown here is derived from an EMBL/GenBank/DDBJ whole genome shotgun (WGS) entry which is preliminary data.</text>
</comment>
<dbReference type="AlphaFoldDB" id="A0AAV9ZWY0"/>
<gene>
    <name evidence="1" type="ORF">R3P38DRAFT_2800516</name>
</gene>
<organism evidence="1 2">
    <name type="scientific">Favolaschia claudopus</name>
    <dbReference type="NCBI Taxonomy" id="2862362"/>
    <lineage>
        <taxon>Eukaryota</taxon>
        <taxon>Fungi</taxon>
        <taxon>Dikarya</taxon>
        <taxon>Basidiomycota</taxon>
        <taxon>Agaricomycotina</taxon>
        <taxon>Agaricomycetes</taxon>
        <taxon>Agaricomycetidae</taxon>
        <taxon>Agaricales</taxon>
        <taxon>Marasmiineae</taxon>
        <taxon>Mycenaceae</taxon>
        <taxon>Favolaschia</taxon>
    </lineage>
</organism>
<keyword evidence="2" id="KW-1185">Reference proteome</keyword>
<accession>A0AAV9ZWY0</accession>
<reference evidence="1 2" key="1">
    <citation type="journal article" date="2024" name="J Genomics">
        <title>Draft genome sequencing and assembly of Favolaschia claudopus CIRM-BRFM 2984 isolated from oak limbs.</title>
        <authorList>
            <person name="Navarro D."/>
            <person name="Drula E."/>
            <person name="Chaduli D."/>
            <person name="Cazenave R."/>
            <person name="Ahrendt S."/>
            <person name="Wang J."/>
            <person name="Lipzen A."/>
            <person name="Daum C."/>
            <person name="Barry K."/>
            <person name="Grigoriev I.V."/>
            <person name="Favel A."/>
            <person name="Rosso M.N."/>
            <person name="Martin F."/>
        </authorList>
    </citation>
    <scope>NUCLEOTIDE SEQUENCE [LARGE SCALE GENOMIC DNA]</scope>
    <source>
        <strain evidence="1 2">CIRM-BRFM 2984</strain>
    </source>
</reference>
<evidence type="ECO:0000313" key="2">
    <source>
        <dbReference type="Proteomes" id="UP001362999"/>
    </source>
</evidence>
<dbReference type="EMBL" id="JAWWNJ010000101">
    <property type="protein sequence ID" value="KAK6995742.1"/>
    <property type="molecule type" value="Genomic_DNA"/>
</dbReference>
<evidence type="ECO:0000313" key="1">
    <source>
        <dbReference type="EMBL" id="KAK6995742.1"/>
    </source>
</evidence>
<protein>
    <submittedName>
        <fullName evidence="1">Uncharacterized protein</fullName>
    </submittedName>
</protein>
<name>A0AAV9ZWY0_9AGAR</name>
<dbReference type="Proteomes" id="UP001362999">
    <property type="component" value="Unassembled WGS sequence"/>
</dbReference>